<evidence type="ECO:0000256" key="11">
    <source>
        <dbReference type="ARBA" id="ARBA00059793"/>
    </source>
</evidence>
<evidence type="ECO:0000256" key="8">
    <source>
        <dbReference type="ARBA" id="ARBA00023170"/>
    </source>
</evidence>
<evidence type="ECO:0000313" key="22">
    <source>
        <dbReference type="Proteomes" id="UP000472267"/>
    </source>
</evidence>
<dbReference type="InterPro" id="IPR017452">
    <property type="entry name" value="GPCR_Rhodpsn_7TM"/>
</dbReference>
<evidence type="ECO:0000256" key="14">
    <source>
        <dbReference type="ARBA" id="ARBA00079958"/>
    </source>
</evidence>
<dbReference type="PRINTS" id="PR01012">
    <property type="entry name" value="NRPEPTIDEYR"/>
</dbReference>
<dbReference type="PANTHER" id="PTHR24241:SF143">
    <property type="entry name" value="PYROGLUTAMYLATED RFAMIDE PEPTIDE RECEPTOR-RELATED"/>
    <property type="match status" value="1"/>
</dbReference>
<protein>
    <recommendedName>
        <fullName evidence="12">Pyroglutamylated RF-amide peptide receptor</fullName>
    </recommendedName>
    <alternativeName>
        <fullName evidence="13">AQ27</fullName>
    </alternativeName>
    <alternativeName>
        <fullName evidence="15">G-protein coupled receptor 103</fullName>
    </alternativeName>
    <alternativeName>
        <fullName evidence="14">Orexigenic neuropeptide QRFP receptor</fullName>
    </alternativeName>
    <alternativeName>
        <fullName evidence="16">SP9155</fullName>
    </alternativeName>
</protein>
<dbReference type="InterPro" id="IPR000276">
    <property type="entry name" value="GPCR_Rhodpsn"/>
</dbReference>
<dbReference type="Proteomes" id="UP000472267">
    <property type="component" value="Chromosome 8"/>
</dbReference>
<evidence type="ECO:0000256" key="7">
    <source>
        <dbReference type="ARBA" id="ARBA00023136"/>
    </source>
</evidence>
<evidence type="ECO:0000256" key="10">
    <source>
        <dbReference type="ARBA" id="ARBA00023224"/>
    </source>
</evidence>
<name>A0A672I9E3_SALFA</name>
<dbReference type="Ensembl" id="ENSSFAT00005039009.1">
    <property type="protein sequence ID" value="ENSSFAP00005037610.1"/>
    <property type="gene ID" value="ENSSFAG00005018931.1"/>
</dbReference>
<dbReference type="GO" id="GO:0032870">
    <property type="term" value="P:cellular response to hormone stimulus"/>
    <property type="evidence" value="ECO:0007669"/>
    <property type="project" value="TreeGrafter"/>
</dbReference>
<dbReference type="GO" id="GO:0005886">
    <property type="term" value="C:plasma membrane"/>
    <property type="evidence" value="ECO:0007669"/>
    <property type="project" value="UniProtKB-SubCell"/>
</dbReference>
<feature type="compositionally biased region" description="Low complexity" evidence="18">
    <location>
        <begin position="409"/>
        <end position="425"/>
    </location>
</feature>
<dbReference type="PRINTS" id="PR00237">
    <property type="entry name" value="GPCRRHODOPSN"/>
</dbReference>
<evidence type="ECO:0000256" key="17">
    <source>
        <dbReference type="RuleBase" id="RU000688"/>
    </source>
</evidence>
<dbReference type="GO" id="GO:0042277">
    <property type="term" value="F:peptide binding"/>
    <property type="evidence" value="ECO:0007669"/>
    <property type="project" value="TreeGrafter"/>
</dbReference>
<dbReference type="PANTHER" id="PTHR24241">
    <property type="entry name" value="NEUROPEPTIDE RECEPTOR-RELATED G-PROTEIN COUPLED RECEPTOR"/>
    <property type="match status" value="1"/>
</dbReference>
<feature type="transmembrane region" description="Helical" evidence="19">
    <location>
        <begin position="327"/>
        <end position="345"/>
    </location>
</feature>
<evidence type="ECO:0000256" key="1">
    <source>
        <dbReference type="ARBA" id="ARBA00004651"/>
    </source>
</evidence>
<feature type="transmembrane region" description="Helical" evidence="19">
    <location>
        <begin position="58"/>
        <end position="79"/>
    </location>
</feature>
<dbReference type="Pfam" id="PF00001">
    <property type="entry name" value="7tm_1"/>
    <property type="match status" value="1"/>
</dbReference>
<keyword evidence="5 19" id="KW-1133">Transmembrane helix</keyword>
<dbReference type="Gene3D" id="1.20.1070.10">
    <property type="entry name" value="Rhodopsin 7-helix transmembrane proteins"/>
    <property type="match status" value="1"/>
</dbReference>
<organism evidence="21 22">
    <name type="scientific">Salarias fasciatus</name>
    <name type="common">Jewelled blenny</name>
    <name type="synonym">Blennius fasciatus</name>
    <dbReference type="NCBI Taxonomy" id="181472"/>
    <lineage>
        <taxon>Eukaryota</taxon>
        <taxon>Metazoa</taxon>
        <taxon>Chordata</taxon>
        <taxon>Craniata</taxon>
        <taxon>Vertebrata</taxon>
        <taxon>Euteleostomi</taxon>
        <taxon>Actinopterygii</taxon>
        <taxon>Neopterygii</taxon>
        <taxon>Teleostei</taxon>
        <taxon>Neoteleostei</taxon>
        <taxon>Acanthomorphata</taxon>
        <taxon>Ovalentaria</taxon>
        <taxon>Blenniimorphae</taxon>
        <taxon>Blenniiformes</taxon>
        <taxon>Blennioidei</taxon>
        <taxon>Blenniidae</taxon>
        <taxon>Salariinae</taxon>
        <taxon>Salarias</taxon>
    </lineage>
</organism>
<feature type="transmembrane region" description="Helical" evidence="19">
    <location>
        <begin position="91"/>
        <end position="112"/>
    </location>
</feature>
<evidence type="ECO:0000256" key="19">
    <source>
        <dbReference type="SAM" id="Phobius"/>
    </source>
</evidence>
<sequence length="449" mass="51135">MAAASTDSAQGSSKITPEVLQEMLQLYNLSRQEFVKIYNIKPLVYIPELPYSAKTTFVIMYVVIFVLALAGNSLVIYIVVKKRAIQTATDIFICSLAVSDLLITFFCIPFTLLQNISSEWFGGVLVCKTVPFVQTTAIVTGILTMTCIAIERYQGIVFPLKMRRQYSSRRAYKMLGLVWVASVVVGSPMLFVQQLEVKYDFLYDHYHVCCQESWRSQTHRQVYTTFIMVALFVLPLAAMLFLYTRIGIELWIRKRVGDASVLNTMNHREIMYVYDFFFIFSSFHRKKKRAVKMMVTIVLLFTVCWAPFHTVHMLFEYYELEKKYDDVTLNMILAIVQAIGFFNSFNNPIVYAFMNENFKKSCVSTLSHCLRKHGQQVGVMAAPRLSVQFVKPQSREAVPKPDEGDKAEPPSAEKGASSSSRGESSLEVIGEKIFTIQTELPANSSSQVK</sequence>
<dbReference type="OMA" id="CCQESWS"/>
<dbReference type="PROSITE" id="PS00237">
    <property type="entry name" value="G_PROTEIN_RECEP_F1_1"/>
    <property type="match status" value="1"/>
</dbReference>
<dbReference type="InterPro" id="IPR000611">
    <property type="entry name" value="NPY_rcpt"/>
</dbReference>
<reference evidence="21" key="2">
    <citation type="submission" date="2025-08" db="UniProtKB">
        <authorList>
            <consortium name="Ensembl"/>
        </authorList>
    </citation>
    <scope>IDENTIFICATION</scope>
</reference>
<accession>A0A672I9E3</accession>
<evidence type="ECO:0000256" key="16">
    <source>
        <dbReference type="ARBA" id="ARBA00082238"/>
    </source>
</evidence>
<evidence type="ECO:0000256" key="12">
    <source>
        <dbReference type="ARBA" id="ARBA00070590"/>
    </source>
</evidence>
<keyword evidence="10 17" id="KW-0807">Transducer</keyword>
<evidence type="ECO:0000256" key="15">
    <source>
        <dbReference type="ARBA" id="ARBA00082019"/>
    </source>
</evidence>
<comment type="function">
    <text evidence="11">Receptor for the orexigenic neuropeptide QRFP. The activity of this receptor is mediated by G proteins that modulate adenylate cyclase activity and intracellular calcium levels.</text>
</comment>
<feature type="transmembrane region" description="Helical" evidence="19">
    <location>
        <begin position="293"/>
        <end position="315"/>
    </location>
</feature>
<dbReference type="InParanoid" id="A0A672I9E3"/>
<dbReference type="CDD" id="cd15205">
    <property type="entry name" value="7tmA_QRFPR"/>
    <property type="match status" value="1"/>
</dbReference>
<keyword evidence="8 17" id="KW-0675">Receptor</keyword>
<evidence type="ECO:0000256" key="18">
    <source>
        <dbReference type="SAM" id="MobiDB-lite"/>
    </source>
</evidence>
<evidence type="ECO:0000256" key="6">
    <source>
        <dbReference type="ARBA" id="ARBA00023040"/>
    </source>
</evidence>
<evidence type="ECO:0000256" key="9">
    <source>
        <dbReference type="ARBA" id="ARBA00023180"/>
    </source>
</evidence>
<evidence type="ECO:0000313" key="21">
    <source>
        <dbReference type="Ensembl" id="ENSSFAP00005037610.1"/>
    </source>
</evidence>
<evidence type="ECO:0000256" key="3">
    <source>
        <dbReference type="ARBA" id="ARBA00022475"/>
    </source>
</evidence>
<evidence type="ECO:0000256" key="2">
    <source>
        <dbReference type="ARBA" id="ARBA00010663"/>
    </source>
</evidence>
<feature type="region of interest" description="Disordered" evidence="18">
    <location>
        <begin position="393"/>
        <end position="425"/>
    </location>
</feature>
<comment type="similarity">
    <text evidence="2 17">Belongs to the G-protein coupled receptor 1 family.</text>
</comment>
<keyword evidence="9" id="KW-0325">Glycoprotein</keyword>
<dbReference type="SUPFAM" id="SSF81321">
    <property type="entry name" value="Family A G protein-coupled receptor-like"/>
    <property type="match status" value="1"/>
</dbReference>
<evidence type="ECO:0000259" key="20">
    <source>
        <dbReference type="PROSITE" id="PS50262"/>
    </source>
</evidence>
<keyword evidence="3" id="KW-1003">Cell membrane</keyword>
<proteinExistence type="inferred from homology"/>
<feature type="transmembrane region" description="Helical" evidence="19">
    <location>
        <begin position="132"/>
        <end position="150"/>
    </location>
</feature>
<gene>
    <name evidence="21" type="primary">LOC115393428</name>
</gene>
<dbReference type="FunFam" id="1.20.1070.10:FF:000227">
    <property type="entry name" value="Pyroglutamylated RFamide peptide receptor a"/>
    <property type="match status" value="1"/>
</dbReference>
<reference evidence="21" key="1">
    <citation type="submission" date="2019-06" db="EMBL/GenBank/DDBJ databases">
        <authorList>
            <consortium name="Wellcome Sanger Institute Data Sharing"/>
        </authorList>
    </citation>
    <scope>NUCLEOTIDE SEQUENCE [LARGE SCALE GENOMIC DNA]</scope>
</reference>
<keyword evidence="4 17" id="KW-0812">Transmembrane</keyword>
<evidence type="ECO:0000256" key="4">
    <source>
        <dbReference type="ARBA" id="ARBA00022692"/>
    </source>
</evidence>
<feature type="domain" description="G-protein coupled receptors family 1 profile" evidence="20">
    <location>
        <begin position="71"/>
        <end position="351"/>
    </location>
</feature>
<feature type="compositionally biased region" description="Basic and acidic residues" evidence="18">
    <location>
        <begin position="393"/>
        <end position="408"/>
    </location>
</feature>
<dbReference type="AlphaFoldDB" id="A0A672I9E3"/>
<keyword evidence="7 19" id="KW-0472">Membrane</keyword>
<feature type="transmembrane region" description="Helical" evidence="19">
    <location>
        <begin position="171"/>
        <end position="192"/>
    </location>
</feature>
<keyword evidence="22" id="KW-1185">Reference proteome</keyword>
<dbReference type="PROSITE" id="PS50262">
    <property type="entry name" value="G_PROTEIN_RECEP_F1_2"/>
    <property type="match status" value="1"/>
</dbReference>
<reference evidence="21" key="3">
    <citation type="submission" date="2025-09" db="UniProtKB">
        <authorList>
            <consortium name="Ensembl"/>
        </authorList>
    </citation>
    <scope>IDENTIFICATION</scope>
</reference>
<comment type="subcellular location">
    <subcellularLocation>
        <location evidence="1">Cell membrane</location>
        <topology evidence="1">Multi-pass membrane protein</topology>
    </subcellularLocation>
</comment>
<evidence type="ECO:0000256" key="5">
    <source>
        <dbReference type="ARBA" id="ARBA00022989"/>
    </source>
</evidence>
<evidence type="ECO:0000256" key="13">
    <source>
        <dbReference type="ARBA" id="ARBA00079726"/>
    </source>
</evidence>
<feature type="transmembrane region" description="Helical" evidence="19">
    <location>
        <begin position="222"/>
        <end position="244"/>
    </location>
</feature>
<dbReference type="GO" id="GO:0004983">
    <property type="term" value="F:neuropeptide Y receptor activity"/>
    <property type="evidence" value="ECO:0007669"/>
    <property type="project" value="InterPro"/>
</dbReference>
<keyword evidence="6 17" id="KW-0297">G-protein coupled receptor</keyword>